<dbReference type="Gene3D" id="1.20.120.1760">
    <property type="match status" value="1"/>
</dbReference>
<dbReference type="AlphaFoldDB" id="A0A1H6E071"/>
<keyword evidence="6" id="KW-1185">Reference proteome</keyword>
<name>A0A1H6E071_9ACTN</name>
<evidence type="ECO:0000313" key="6">
    <source>
        <dbReference type="Proteomes" id="UP000236723"/>
    </source>
</evidence>
<feature type="region of interest" description="Disordered" evidence="3">
    <location>
        <begin position="113"/>
        <end position="135"/>
    </location>
</feature>
<proteinExistence type="inferred from homology"/>
<evidence type="ECO:0000256" key="2">
    <source>
        <dbReference type="RuleBase" id="RU003750"/>
    </source>
</evidence>
<dbReference type="OrthoDB" id="4850070at2"/>
<comment type="similarity">
    <text evidence="2">Belongs to the CDP-alcohol phosphatidyltransferase class-I family.</text>
</comment>
<dbReference type="PROSITE" id="PS00379">
    <property type="entry name" value="CDP_ALCOHOL_P_TRANSF"/>
    <property type="match status" value="1"/>
</dbReference>
<keyword evidence="4" id="KW-0812">Transmembrane</keyword>
<evidence type="ECO:0000313" key="5">
    <source>
        <dbReference type="EMBL" id="SEG90861.1"/>
    </source>
</evidence>
<dbReference type="InterPro" id="IPR043130">
    <property type="entry name" value="CDP-OH_PTrfase_TM_dom"/>
</dbReference>
<dbReference type="Pfam" id="PF01066">
    <property type="entry name" value="CDP-OH_P_transf"/>
    <property type="match status" value="1"/>
</dbReference>
<sequence length="507" mass="52437">MTVALVLATDPAADLPYDSGPNAQSLLQRLLGQLVSLNVPDVRVLARPETAALLRKRPEGSGPAVEVVESDSPAGDLRAIARLARGATAPLLVLPGGTVASGELLARLAGPRSDMATAVTAPPPDPGGPDDPGLPPVRRGAGRIVSAGTGFHQVTDPNGVFCGLLRVAPAKRVTLARAAERLAALLETPGAMSGASGVLALLLVGLVRAGVRVTPLPAPPLVCAQVRDTEQVRAAREAVTAVNEDRVRLDAAVKSNDGFFTTFAVSTYSRYIAKLAARIGLTPNMVTSLSMAISVGAAVAFAMGTRTGMVVGAVLYYFAFVFDCVDGQLARYTRRFSTFGAWLDATFDRAKEYTVFAGLAVGSTAAAAGSSVHGGDVWPLAVAAMAAQTGRHMIDFAFGAARRARPATPLPVTPLTSPGDGLAPAGAAAPRRGGVLGLVKRVLARTRSGPAFWAKKMIVLPIGERFAVVSVTAALWNARVTFIVLLAWGAVAAAYTLTGRMLRSLTR</sequence>
<keyword evidence="4" id="KW-0472">Membrane</keyword>
<dbReference type="GO" id="GO:0016020">
    <property type="term" value="C:membrane"/>
    <property type="evidence" value="ECO:0007669"/>
    <property type="project" value="InterPro"/>
</dbReference>
<dbReference type="RefSeq" id="WP_103944113.1">
    <property type="nucleotide sequence ID" value="NZ_FNVO01000027.1"/>
</dbReference>
<evidence type="ECO:0000256" key="3">
    <source>
        <dbReference type="SAM" id="MobiDB-lite"/>
    </source>
</evidence>
<gene>
    <name evidence="5" type="ORF">SAMN04489712_12760</name>
</gene>
<reference evidence="6" key="1">
    <citation type="submission" date="2016-10" db="EMBL/GenBank/DDBJ databases">
        <authorList>
            <person name="Varghese N."/>
            <person name="Submissions S."/>
        </authorList>
    </citation>
    <scope>NUCLEOTIDE SEQUENCE [LARGE SCALE GENOMIC DNA]</scope>
    <source>
        <strain evidence="6">DSM 43163</strain>
    </source>
</reference>
<evidence type="ECO:0000256" key="1">
    <source>
        <dbReference type="ARBA" id="ARBA00022679"/>
    </source>
</evidence>
<keyword evidence="1 2" id="KW-0808">Transferase</keyword>
<dbReference type="GO" id="GO:0008654">
    <property type="term" value="P:phospholipid biosynthetic process"/>
    <property type="evidence" value="ECO:0007669"/>
    <property type="project" value="InterPro"/>
</dbReference>
<dbReference type="GO" id="GO:0016780">
    <property type="term" value="F:phosphotransferase activity, for other substituted phosphate groups"/>
    <property type="evidence" value="ECO:0007669"/>
    <property type="project" value="InterPro"/>
</dbReference>
<dbReference type="InterPro" id="IPR048254">
    <property type="entry name" value="CDP_ALCOHOL_P_TRANSF_CS"/>
</dbReference>
<dbReference type="EMBL" id="FNVO01000027">
    <property type="protein sequence ID" value="SEG90861.1"/>
    <property type="molecule type" value="Genomic_DNA"/>
</dbReference>
<evidence type="ECO:0000256" key="4">
    <source>
        <dbReference type="SAM" id="Phobius"/>
    </source>
</evidence>
<accession>A0A1H6E071</accession>
<organism evidence="5 6">
    <name type="scientific">Thermomonospora echinospora</name>
    <dbReference type="NCBI Taxonomy" id="1992"/>
    <lineage>
        <taxon>Bacteria</taxon>
        <taxon>Bacillati</taxon>
        <taxon>Actinomycetota</taxon>
        <taxon>Actinomycetes</taxon>
        <taxon>Streptosporangiales</taxon>
        <taxon>Thermomonosporaceae</taxon>
        <taxon>Thermomonospora</taxon>
    </lineage>
</organism>
<feature type="transmembrane region" description="Helical" evidence="4">
    <location>
        <begin position="279"/>
        <end position="302"/>
    </location>
</feature>
<feature type="compositionally biased region" description="Pro residues" evidence="3">
    <location>
        <begin position="121"/>
        <end position="135"/>
    </location>
</feature>
<keyword evidence="4" id="KW-1133">Transmembrane helix</keyword>
<protein>
    <submittedName>
        <fullName evidence="5">CDP-alcohol phosphatidyltransferase</fullName>
    </submittedName>
</protein>
<dbReference type="Proteomes" id="UP000236723">
    <property type="component" value="Unassembled WGS sequence"/>
</dbReference>
<feature type="transmembrane region" description="Helical" evidence="4">
    <location>
        <begin position="482"/>
        <end position="502"/>
    </location>
</feature>
<dbReference type="InterPro" id="IPR000462">
    <property type="entry name" value="CDP-OH_P_trans"/>
</dbReference>
<feature type="transmembrane region" description="Helical" evidence="4">
    <location>
        <begin position="308"/>
        <end position="325"/>
    </location>
</feature>